<dbReference type="AlphaFoldDB" id="A0A8T6Q4S0"/>
<sequence>MSKLINKSHARSDVSFRVNSYVSHQQPGRIFTHEQLIERKGITEDQRSAALKALSRMVSEKKIVRVSQGTYYRPKISRFGSLPIEPRELVVAVTKSKNATIVPAGVAAVNALGLDTQLPMVRSFFSSERLRAKYNVKNVKFEYKESLQYFIERFNVKDKEQRTQALLFWSALNHISRYDASCYKDDLSKKFNKLLTPQTRESFFKSLPVSMRWVDEFLL</sequence>
<proteinExistence type="predicted"/>
<dbReference type="Proteomes" id="UP000469708">
    <property type="component" value="Unassembled WGS sequence"/>
</dbReference>
<gene>
    <name evidence="1" type="ORF">G3V95_28455</name>
</gene>
<accession>A0A8T6Q4S0</accession>
<organism evidence="1 2">
    <name type="scientific">Escherichia coli</name>
    <dbReference type="NCBI Taxonomy" id="562"/>
    <lineage>
        <taxon>Bacteria</taxon>
        <taxon>Pseudomonadati</taxon>
        <taxon>Pseudomonadota</taxon>
        <taxon>Gammaproteobacteria</taxon>
        <taxon>Enterobacterales</taxon>
        <taxon>Enterobacteriaceae</taxon>
        <taxon>Escherichia</taxon>
    </lineage>
</organism>
<protein>
    <submittedName>
        <fullName evidence="1">Uncharacterized protein</fullName>
    </submittedName>
</protein>
<dbReference type="InterPro" id="IPR045738">
    <property type="entry name" value="DUF6088"/>
</dbReference>
<dbReference type="RefSeq" id="WP_414667755.1">
    <property type="nucleotide sequence ID" value="NZ_JASCJB010000046.1"/>
</dbReference>
<dbReference type="EMBL" id="JAAGYI010000350">
    <property type="protein sequence ID" value="NEM89290.1"/>
    <property type="molecule type" value="Genomic_DNA"/>
</dbReference>
<reference evidence="1 2" key="1">
    <citation type="submission" date="2020-02" db="EMBL/GenBank/DDBJ databases">
        <authorList>
            <person name="Subbiah M."/>
            <person name="Call D."/>
        </authorList>
    </citation>
    <scope>NUCLEOTIDE SEQUENCE [LARGE SCALE GENOMIC DNA]</scope>
    <source>
        <strain evidence="1 2">8375wC2</strain>
    </source>
</reference>
<evidence type="ECO:0000313" key="2">
    <source>
        <dbReference type="Proteomes" id="UP000469708"/>
    </source>
</evidence>
<name>A0A8T6Q4S0_ECOLX</name>
<dbReference type="Pfam" id="PF19570">
    <property type="entry name" value="DUF6088"/>
    <property type="match status" value="1"/>
</dbReference>
<evidence type="ECO:0000313" key="1">
    <source>
        <dbReference type="EMBL" id="NEM89290.1"/>
    </source>
</evidence>
<comment type="caution">
    <text evidence="1">The sequence shown here is derived from an EMBL/GenBank/DDBJ whole genome shotgun (WGS) entry which is preliminary data.</text>
</comment>